<evidence type="ECO:0000259" key="1">
    <source>
        <dbReference type="Pfam" id="PF00551"/>
    </source>
</evidence>
<gene>
    <name evidence="2" type="ORF">AGR13a_Cc210120</name>
</gene>
<comment type="caution">
    <text evidence="2">The sequence shown here is derived from an EMBL/GenBank/DDBJ whole genome shotgun (WGS) entry which is preliminary data.</text>
</comment>
<sequence>MSDMTDINNRLLVMTAGGLNPNVMINALAARFPDIHVFVEQPESKSAILKRRARRLGWIAAAGQMATMVASRLGKRFTLKRTREIIAEHGLLPDLHHAVPVTQFSSLNDEECHRAANTLQPAAIFTISCRLLSPATLRSLQCPVINFHAGINPAYRGQMGGYWALVEKDRGNFGATVHLVDKGVDTGATLYEKRLKPSPSDTIATYPLLLTAGSVDIAVSAIEDALSGSLSPKPPSPGKSVLRFPPPIWTWLWNGLTKRVW</sequence>
<dbReference type="CDD" id="cd08653">
    <property type="entry name" value="FMT_core_like_3"/>
    <property type="match status" value="1"/>
</dbReference>
<proteinExistence type="predicted"/>
<evidence type="ECO:0000313" key="2">
    <source>
        <dbReference type="EMBL" id="CUX20812.1"/>
    </source>
</evidence>
<evidence type="ECO:0000313" key="3">
    <source>
        <dbReference type="Proteomes" id="UP000191812"/>
    </source>
</evidence>
<dbReference type="Proteomes" id="UP000191812">
    <property type="component" value="Unassembled WGS sequence"/>
</dbReference>
<accession>A0ABM9VDC2</accession>
<dbReference type="SUPFAM" id="SSF53328">
    <property type="entry name" value="Formyltransferase"/>
    <property type="match status" value="1"/>
</dbReference>
<dbReference type="EMBL" id="FBWH01000014">
    <property type="protein sequence ID" value="CUX20812.1"/>
    <property type="molecule type" value="Genomic_DNA"/>
</dbReference>
<reference evidence="2 3" key="1">
    <citation type="submission" date="2016-01" db="EMBL/GenBank/DDBJ databases">
        <authorList>
            <person name="Regsiter A."/>
            <person name="william w."/>
        </authorList>
    </citation>
    <scope>NUCLEOTIDE SEQUENCE [LARGE SCALE GENOMIC DNA]</scope>
    <source>
        <strain evidence="2 3">CFBP 6927</strain>
    </source>
</reference>
<dbReference type="InterPro" id="IPR036477">
    <property type="entry name" value="Formyl_transf_N_sf"/>
</dbReference>
<dbReference type="Gene3D" id="3.40.50.170">
    <property type="entry name" value="Formyl transferase, N-terminal domain"/>
    <property type="match status" value="1"/>
</dbReference>
<dbReference type="InterPro" id="IPR002376">
    <property type="entry name" value="Formyl_transf_N"/>
</dbReference>
<name>A0ABM9VDC2_9HYPH</name>
<keyword evidence="3" id="KW-1185">Reference proteome</keyword>
<dbReference type="Pfam" id="PF00551">
    <property type="entry name" value="Formyl_trans_N"/>
    <property type="match status" value="1"/>
</dbReference>
<feature type="domain" description="Formyl transferase N-terminal" evidence="1">
    <location>
        <begin position="103"/>
        <end position="205"/>
    </location>
</feature>
<protein>
    <recommendedName>
        <fullName evidence="1">Formyl transferase N-terminal domain-containing protein</fullName>
    </recommendedName>
</protein>
<organism evidence="2 3">
    <name type="scientific">Agrobacterium genomosp. 13 str. CFBP 6927</name>
    <dbReference type="NCBI Taxonomy" id="1183428"/>
    <lineage>
        <taxon>Bacteria</taxon>
        <taxon>Pseudomonadati</taxon>
        <taxon>Pseudomonadota</taxon>
        <taxon>Alphaproteobacteria</taxon>
        <taxon>Hyphomicrobiales</taxon>
        <taxon>Rhizobiaceae</taxon>
        <taxon>Rhizobium/Agrobacterium group</taxon>
        <taxon>Agrobacterium</taxon>
        <taxon>Agrobacterium tumefaciens complex</taxon>
    </lineage>
</organism>